<dbReference type="InterPro" id="IPR040079">
    <property type="entry name" value="Glutathione_S-Trfase"/>
</dbReference>
<evidence type="ECO:0000313" key="8">
    <source>
        <dbReference type="EMBL" id="EOY00236.1"/>
    </source>
</evidence>
<dbReference type="GO" id="GO:0004364">
    <property type="term" value="F:glutathione transferase activity"/>
    <property type="evidence" value="ECO:0000318"/>
    <property type="project" value="GO_Central"/>
</dbReference>
<comment type="function">
    <text evidence="5">Is involved in the conjugation of reduced glutathione to a wide number of exogenous and endogenous hydrophobic electrophiles.</text>
</comment>
<dbReference type="PANTHER" id="PTHR11260">
    <property type="entry name" value="GLUTATHIONE S-TRANSFERASE, GST, SUPERFAMILY, GST DOMAIN CONTAINING"/>
    <property type="match status" value="1"/>
</dbReference>
<dbReference type="HOGENOM" id="CLU_011226_18_0_1"/>
<dbReference type="Gene3D" id="1.20.1050.10">
    <property type="match status" value="1"/>
</dbReference>
<dbReference type="Gene3D" id="3.40.30.10">
    <property type="entry name" value="Glutaredoxin"/>
    <property type="match status" value="1"/>
</dbReference>
<dbReference type="InterPro" id="IPR036282">
    <property type="entry name" value="Glutathione-S-Trfase_C_sf"/>
</dbReference>
<keyword evidence="1" id="KW-0216">Detoxification</keyword>
<comment type="subcellular location">
    <subcellularLocation>
        <location evidence="5">Cytoplasm</location>
        <location evidence="5">Cytosol</location>
    </subcellularLocation>
</comment>
<feature type="domain" description="GST N-terminal" evidence="6">
    <location>
        <begin position="4"/>
        <end position="84"/>
    </location>
</feature>
<dbReference type="SFLD" id="SFLDG01152">
    <property type="entry name" value="Main.3:_Omega-_and_Tau-like"/>
    <property type="match status" value="1"/>
</dbReference>
<dbReference type="Pfam" id="PF22041">
    <property type="entry name" value="GST_C_7"/>
    <property type="match status" value="1"/>
</dbReference>
<dbReference type="FunFam" id="3.40.30.10:FF:000044">
    <property type="entry name" value="Glutathione S-transferase GSTU6"/>
    <property type="match status" value="1"/>
</dbReference>
<dbReference type="EMBL" id="CM001880">
    <property type="protein sequence ID" value="EOY00236.1"/>
    <property type="molecule type" value="Genomic_DNA"/>
</dbReference>
<organism evidence="8 9">
    <name type="scientific">Theobroma cacao</name>
    <name type="common">Cacao</name>
    <name type="synonym">Cocoa</name>
    <dbReference type="NCBI Taxonomy" id="3641"/>
    <lineage>
        <taxon>Eukaryota</taxon>
        <taxon>Viridiplantae</taxon>
        <taxon>Streptophyta</taxon>
        <taxon>Embryophyta</taxon>
        <taxon>Tracheophyta</taxon>
        <taxon>Spermatophyta</taxon>
        <taxon>Magnoliopsida</taxon>
        <taxon>eudicotyledons</taxon>
        <taxon>Gunneridae</taxon>
        <taxon>Pentapetalae</taxon>
        <taxon>rosids</taxon>
        <taxon>malvids</taxon>
        <taxon>Malvales</taxon>
        <taxon>Malvaceae</taxon>
        <taxon>Byttnerioideae</taxon>
        <taxon>Theobroma</taxon>
    </lineage>
</organism>
<comment type="similarity">
    <text evidence="3">Belongs to the GST superfamily. Tau family.</text>
</comment>
<dbReference type="SFLD" id="SFLDS00019">
    <property type="entry name" value="Glutathione_Transferase_(cytos"/>
    <property type="match status" value="1"/>
</dbReference>
<keyword evidence="5" id="KW-0963">Cytoplasm</keyword>
<dbReference type="STRING" id="3641.A0A061E5K3"/>
<dbReference type="Proteomes" id="UP000026915">
    <property type="component" value="Chromosome 2"/>
</dbReference>
<dbReference type="Pfam" id="PF02798">
    <property type="entry name" value="GST_N"/>
    <property type="match status" value="1"/>
</dbReference>
<dbReference type="PROSITE" id="PS50404">
    <property type="entry name" value="GST_NTER"/>
    <property type="match status" value="1"/>
</dbReference>
<protein>
    <recommendedName>
        <fullName evidence="5">Glutathione S-transferase</fullName>
        <ecNumber evidence="5">2.5.1.18</ecNumber>
    </recommendedName>
</protein>
<dbReference type="InterPro" id="IPR045073">
    <property type="entry name" value="Omega/Tau-like"/>
</dbReference>
<dbReference type="OMA" id="SVNYEYH"/>
<dbReference type="GO" id="GO:0005829">
    <property type="term" value="C:cytosol"/>
    <property type="evidence" value="ECO:0007669"/>
    <property type="project" value="UniProtKB-SubCell"/>
</dbReference>
<evidence type="ECO:0000313" key="9">
    <source>
        <dbReference type="Proteomes" id="UP000026915"/>
    </source>
</evidence>
<dbReference type="EC" id="2.5.1.18" evidence="5"/>
<evidence type="ECO:0000259" key="6">
    <source>
        <dbReference type="PROSITE" id="PS50404"/>
    </source>
</evidence>
<evidence type="ECO:0000256" key="5">
    <source>
        <dbReference type="RuleBase" id="RU369102"/>
    </source>
</evidence>
<evidence type="ECO:0000256" key="3">
    <source>
        <dbReference type="ARBA" id="ARBA00025743"/>
    </source>
</evidence>
<dbReference type="InterPro" id="IPR004045">
    <property type="entry name" value="Glutathione_S-Trfase_N"/>
</dbReference>
<dbReference type="InterPro" id="IPR045074">
    <property type="entry name" value="GST_C_Tau"/>
</dbReference>
<dbReference type="GO" id="GO:0006749">
    <property type="term" value="P:glutathione metabolic process"/>
    <property type="evidence" value="ECO:0000318"/>
    <property type="project" value="GO_Central"/>
</dbReference>
<reference evidence="8 9" key="1">
    <citation type="journal article" date="2013" name="Genome Biol.">
        <title>The genome sequence of the most widely cultivated cacao type and its use to identify candidate genes regulating pod color.</title>
        <authorList>
            <person name="Motamayor J.C."/>
            <person name="Mockaitis K."/>
            <person name="Schmutz J."/>
            <person name="Haiminen N."/>
            <person name="Iii D.L."/>
            <person name="Cornejo O."/>
            <person name="Findley S.D."/>
            <person name="Zheng P."/>
            <person name="Utro F."/>
            <person name="Royaert S."/>
            <person name="Saski C."/>
            <person name="Jenkins J."/>
            <person name="Podicheti R."/>
            <person name="Zhao M."/>
            <person name="Scheffler B.E."/>
            <person name="Stack J.C."/>
            <person name="Feltus F.A."/>
            <person name="Mustiga G.M."/>
            <person name="Amores F."/>
            <person name="Phillips W."/>
            <person name="Marelli J.P."/>
            <person name="May G.D."/>
            <person name="Shapiro H."/>
            <person name="Ma J."/>
            <person name="Bustamante C.D."/>
            <person name="Schnell R.J."/>
            <person name="Main D."/>
            <person name="Gilbert D."/>
            <person name="Parida L."/>
            <person name="Kuhn D.N."/>
        </authorList>
    </citation>
    <scope>NUCLEOTIDE SEQUENCE [LARGE SCALE GENOMIC DNA]</scope>
    <source>
        <strain evidence="9">cv. Matina 1-6</strain>
    </source>
</reference>
<dbReference type="InterPro" id="IPR054416">
    <property type="entry name" value="GST_UstS-like_C"/>
</dbReference>
<feature type="domain" description="GST C-terminal" evidence="7">
    <location>
        <begin position="90"/>
        <end position="221"/>
    </location>
</feature>
<dbReference type="FunCoup" id="A0A061E5K3">
    <property type="interactions" value="255"/>
</dbReference>
<comment type="catalytic activity">
    <reaction evidence="4 5">
        <text>RX + glutathione = an S-substituted glutathione + a halide anion + H(+)</text>
        <dbReference type="Rhea" id="RHEA:16437"/>
        <dbReference type="ChEBI" id="CHEBI:15378"/>
        <dbReference type="ChEBI" id="CHEBI:16042"/>
        <dbReference type="ChEBI" id="CHEBI:17792"/>
        <dbReference type="ChEBI" id="CHEBI:57925"/>
        <dbReference type="ChEBI" id="CHEBI:90779"/>
        <dbReference type="EC" id="2.5.1.18"/>
    </reaction>
</comment>
<dbReference type="eggNOG" id="KOG0406">
    <property type="taxonomic scope" value="Eukaryota"/>
</dbReference>
<dbReference type="PROSITE" id="PS50405">
    <property type="entry name" value="GST_CTER"/>
    <property type="match status" value="1"/>
</dbReference>
<dbReference type="PANTHER" id="PTHR11260:SF673">
    <property type="entry name" value="GLUTATHIONE TRANSFERASE"/>
    <property type="match status" value="1"/>
</dbReference>
<name>A0A061E5K3_THECC</name>
<dbReference type="AlphaFoldDB" id="A0A061E5K3"/>
<gene>
    <name evidence="8" type="ORF">TCM_010054</name>
</gene>
<dbReference type="FunFam" id="1.20.1050.10:FF:000016">
    <property type="entry name" value="Glutathione S-transferase U9"/>
    <property type="match status" value="1"/>
</dbReference>
<sequence length="233" mass="26149">MALSDVKVLGSWPSPFVLRPRIALHLKSVNYEYIEENLLESKSELLLKSNPVFKKVPVLLHGDKPICESLIIVQYIDEVWSSGPSILPSDPYERANSRFWAAYIDEKWFPALRGVLAAESEDAKKAAIAQVEEGLVLLEEAFGKLSQGKPFFGGDQIGYLDIALGSFLVWLKVIEKISEMKLLTEAKTRCLLEWAHRFSSHVAVKDVMPEADKLAEFGVKLRAKILKARAIPK</sequence>
<dbReference type="SFLD" id="SFLDG00358">
    <property type="entry name" value="Main_(cytGST)"/>
    <property type="match status" value="1"/>
</dbReference>
<keyword evidence="2 5" id="KW-0808">Transferase</keyword>
<evidence type="ECO:0000256" key="4">
    <source>
        <dbReference type="ARBA" id="ARBA00047960"/>
    </source>
</evidence>
<dbReference type="SUPFAM" id="SSF47616">
    <property type="entry name" value="GST C-terminal domain-like"/>
    <property type="match status" value="1"/>
</dbReference>
<accession>A0A061E5K3</accession>
<evidence type="ECO:0000259" key="7">
    <source>
        <dbReference type="PROSITE" id="PS50405"/>
    </source>
</evidence>
<dbReference type="CDD" id="cd03058">
    <property type="entry name" value="GST_N_Tau"/>
    <property type="match status" value="1"/>
</dbReference>
<dbReference type="Gramene" id="EOY00236">
    <property type="protein sequence ID" value="EOY00236"/>
    <property type="gene ID" value="TCM_010054"/>
</dbReference>
<dbReference type="GO" id="GO:0009407">
    <property type="term" value="P:toxin catabolic process"/>
    <property type="evidence" value="ECO:0007669"/>
    <property type="project" value="UniProtKB-ARBA"/>
</dbReference>
<evidence type="ECO:0000256" key="2">
    <source>
        <dbReference type="ARBA" id="ARBA00022679"/>
    </source>
</evidence>
<proteinExistence type="inferred from homology"/>
<dbReference type="CDD" id="cd03185">
    <property type="entry name" value="GST_C_Tau"/>
    <property type="match status" value="1"/>
</dbReference>
<evidence type="ECO:0000256" key="1">
    <source>
        <dbReference type="ARBA" id="ARBA00022575"/>
    </source>
</evidence>
<dbReference type="InParanoid" id="A0A061E5K3"/>
<keyword evidence="9" id="KW-1185">Reference proteome</keyword>
<dbReference type="SUPFAM" id="SSF52833">
    <property type="entry name" value="Thioredoxin-like"/>
    <property type="match status" value="1"/>
</dbReference>
<dbReference type="InterPro" id="IPR010987">
    <property type="entry name" value="Glutathione-S-Trfase_C-like"/>
</dbReference>
<dbReference type="InterPro" id="IPR036249">
    <property type="entry name" value="Thioredoxin-like_sf"/>
</dbReference>
<dbReference type="GO" id="GO:0005737">
    <property type="term" value="C:cytoplasm"/>
    <property type="evidence" value="ECO:0000318"/>
    <property type="project" value="GO_Central"/>
</dbReference>